<proteinExistence type="predicted"/>
<keyword evidence="1" id="KW-0479">Metal-binding</keyword>
<evidence type="ECO:0000313" key="4">
    <source>
        <dbReference type="EMBL" id="CAD7698503.1"/>
    </source>
</evidence>
<name>A0A8S1IU10_9CHLO</name>
<feature type="region of interest" description="Disordered" evidence="2">
    <location>
        <begin position="289"/>
        <end position="308"/>
    </location>
</feature>
<dbReference type="PANTHER" id="PTHR31315:SF1">
    <property type="entry name" value="PROTEIN SIP5"/>
    <property type="match status" value="1"/>
</dbReference>
<protein>
    <recommendedName>
        <fullName evidence="3">RING-type domain-containing protein</fullName>
    </recommendedName>
</protein>
<organism evidence="4 5">
    <name type="scientific">Ostreobium quekettii</name>
    <dbReference type="NCBI Taxonomy" id="121088"/>
    <lineage>
        <taxon>Eukaryota</taxon>
        <taxon>Viridiplantae</taxon>
        <taxon>Chlorophyta</taxon>
        <taxon>core chlorophytes</taxon>
        <taxon>Ulvophyceae</taxon>
        <taxon>TCBD clade</taxon>
        <taxon>Bryopsidales</taxon>
        <taxon>Ostreobineae</taxon>
        <taxon>Ostreobiaceae</taxon>
        <taxon>Ostreobium</taxon>
    </lineage>
</organism>
<dbReference type="AlphaFoldDB" id="A0A8S1IU10"/>
<keyword evidence="5" id="KW-1185">Reference proteome</keyword>
<dbReference type="InterPro" id="IPR001841">
    <property type="entry name" value="Znf_RING"/>
</dbReference>
<dbReference type="EMBL" id="CAJHUC010000840">
    <property type="protein sequence ID" value="CAD7698503.1"/>
    <property type="molecule type" value="Genomic_DNA"/>
</dbReference>
<evidence type="ECO:0000256" key="2">
    <source>
        <dbReference type="SAM" id="MobiDB-lite"/>
    </source>
</evidence>
<keyword evidence="1" id="KW-0863">Zinc-finger</keyword>
<dbReference type="PROSITE" id="PS50089">
    <property type="entry name" value="ZF_RING_2"/>
    <property type="match status" value="1"/>
</dbReference>
<feature type="domain" description="RING-type" evidence="3">
    <location>
        <begin position="58"/>
        <end position="102"/>
    </location>
</feature>
<keyword evidence="1" id="KW-0862">Zinc</keyword>
<gene>
    <name evidence="4" type="ORF">OSTQU699_LOCUS3863</name>
</gene>
<feature type="region of interest" description="Disordered" evidence="2">
    <location>
        <begin position="559"/>
        <end position="624"/>
    </location>
</feature>
<evidence type="ECO:0000313" key="5">
    <source>
        <dbReference type="Proteomes" id="UP000708148"/>
    </source>
</evidence>
<dbReference type="Proteomes" id="UP000708148">
    <property type="component" value="Unassembled WGS sequence"/>
</dbReference>
<feature type="region of interest" description="Disordered" evidence="2">
    <location>
        <begin position="671"/>
        <end position="696"/>
    </location>
</feature>
<feature type="region of interest" description="Disordered" evidence="2">
    <location>
        <begin position="456"/>
        <end position="488"/>
    </location>
</feature>
<dbReference type="InterPro" id="IPR039301">
    <property type="entry name" value="Sip5/DA2"/>
</dbReference>
<feature type="region of interest" description="Disordered" evidence="2">
    <location>
        <begin position="314"/>
        <end position="408"/>
    </location>
</feature>
<reference evidence="4" key="1">
    <citation type="submission" date="2020-12" db="EMBL/GenBank/DDBJ databases">
        <authorList>
            <person name="Iha C."/>
        </authorList>
    </citation>
    <scope>NUCLEOTIDE SEQUENCE</scope>
</reference>
<evidence type="ECO:0000256" key="1">
    <source>
        <dbReference type="PROSITE-ProRule" id="PRU00175"/>
    </source>
</evidence>
<accession>A0A8S1IU10</accession>
<feature type="compositionally biased region" description="Low complexity" evidence="2">
    <location>
        <begin position="676"/>
        <end position="692"/>
    </location>
</feature>
<dbReference type="PANTHER" id="PTHR31315">
    <property type="entry name" value="PROTEIN SIP5"/>
    <property type="match status" value="1"/>
</dbReference>
<evidence type="ECO:0000259" key="3">
    <source>
        <dbReference type="PROSITE" id="PS50089"/>
    </source>
</evidence>
<dbReference type="GO" id="GO:0005737">
    <property type="term" value="C:cytoplasm"/>
    <property type="evidence" value="ECO:0007669"/>
    <property type="project" value="TreeGrafter"/>
</dbReference>
<sequence>MGQRLGKPDVPEKFLTPQGSALEPAEARKFKKLVLKGKLAPFYPGVDDTAHDCEVDECPICFLYHKHVNRSRCCGQRICSECFVQIKTATGTYLGSLCPFCKANDFNVEVCGPKSDREKQQERMDEQRVLEHRIKERETPLNQNLAGMVPDVPEIVPREDNTARPAEEATQDPPRVDEVTVLDAADVPEQTTIAQSTVDSMAATLEHLQGAGAVQPSNHRRAVSAAHGHGLSIHDMLQCTEYLGVFPEDLGMRVDDFNELLLEQALINSMLENRQTNQRNQATQHNEIAEAQSLPEPGPDGRTLPEDPAEIRSLDSEATDPNWELVSMPRGSTGTSVGWERVSSEAGPDSSPHISRGTEAAQGAEGEPHGRVVASASTSDMSGNACPLGQSDALGDHPNNFHGRGLGATGRMHRQLSLPSRLSESEASCESGMCVSNCGNRTGQLMPVGLSCSHAGDRARGEGGEGVADGGVREETQDAAENESTGEAGLNQRRFAWLSSYSAGRGLHAGDDSRDQESGNVWQSLISALSLTGDINQDFRNLHIGMVFVRHDMDAHQGPVTESDAYQQQQQQMDERTGEHTGNTRAADPELEEGSIVDSERLTDVSDAGEQPMEDSSNSEASEVELPELAWQSMEVNQIEIRSKDYSASKTIAVENPDGSLALVTVPDKSGETAAGSSFEGPSGSSSTSTGRDSVDATIQRAIMEGDVLVRSAAAQADAAIVAGARSADQDWVERMRELDERLKRALQGSEDPSMQ</sequence>
<dbReference type="GO" id="GO:0008270">
    <property type="term" value="F:zinc ion binding"/>
    <property type="evidence" value="ECO:0007669"/>
    <property type="project" value="UniProtKB-KW"/>
</dbReference>
<comment type="caution">
    <text evidence="4">The sequence shown here is derived from an EMBL/GenBank/DDBJ whole genome shotgun (WGS) entry which is preliminary data.</text>
</comment>
<dbReference type="OrthoDB" id="21471at2759"/>